<proteinExistence type="predicted"/>
<evidence type="ECO:0000313" key="3">
    <source>
        <dbReference type="Proteomes" id="UP000032024"/>
    </source>
</evidence>
<dbReference type="RefSeq" id="WP_035184723.1">
    <property type="nucleotide sequence ID" value="NZ_CP010525.1"/>
</dbReference>
<dbReference type="InterPro" id="IPR010359">
    <property type="entry name" value="IrrE_HExxH"/>
</dbReference>
<accession>A0AAN0T5N9</accession>
<dbReference type="Pfam" id="PF06114">
    <property type="entry name" value="Peptidase_M78"/>
    <property type="match status" value="1"/>
</dbReference>
<sequence length="169" mass="20435">MKFHDYCTTSLEDWVTKFYSRIGITKPKQIDITAISRCLRIYVHYKPIYSYFEVIGRYQGIVIDCREPPEKHREIFFHELCHILRHAGVQSMMPKAFRELQEWDARHFVKYAAIPFHMLQYINFDDPHVVEQMTDIFKVSPELCLERLLQLQRNGYFRQSVPTQSFHWD</sequence>
<reference evidence="3" key="1">
    <citation type="submission" date="2015-01" db="EMBL/GenBank/DDBJ databases">
        <title>Comparative genome analysis of Bacillus coagulans HM-08, Clostridium butyricum HM-68, Bacillus subtilis HM-66 and Bacillus paralicheniformis BL-09.</title>
        <authorList>
            <person name="Zhang H."/>
        </authorList>
    </citation>
    <scope>NUCLEOTIDE SEQUENCE [LARGE SCALE GENOMIC DNA]</scope>
    <source>
        <strain evidence="3">HM-08</strain>
    </source>
</reference>
<dbReference type="AlphaFoldDB" id="A0AAN0T5N9"/>
<dbReference type="EMBL" id="CP010525">
    <property type="protein sequence ID" value="AJO22848.1"/>
    <property type="molecule type" value="Genomic_DNA"/>
</dbReference>
<keyword evidence="3" id="KW-1185">Reference proteome</keyword>
<evidence type="ECO:0000313" key="2">
    <source>
        <dbReference type="EMBL" id="AJO22848.1"/>
    </source>
</evidence>
<gene>
    <name evidence="2" type="ORF">SB48_HM08orf03265</name>
</gene>
<evidence type="ECO:0000259" key="1">
    <source>
        <dbReference type="Pfam" id="PF06114"/>
    </source>
</evidence>
<dbReference type="Proteomes" id="UP000032024">
    <property type="component" value="Chromosome"/>
</dbReference>
<feature type="domain" description="IrrE N-terminal-like" evidence="1">
    <location>
        <begin position="58"/>
        <end position="148"/>
    </location>
</feature>
<organism evidence="2 3">
    <name type="scientific">Heyndrickxia coagulans</name>
    <name type="common">Weizmannia coagulans</name>
    <dbReference type="NCBI Taxonomy" id="1398"/>
    <lineage>
        <taxon>Bacteria</taxon>
        <taxon>Bacillati</taxon>
        <taxon>Bacillota</taxon>
        <taxon>Bacilli</taxon>
        <taxon>Bacillales</taxon>
        <taxon>Bacillaceae</taxon>
        <taxon>Heyndrickxia</taxon>
    </lineage>
</organism>
<name>A0AAN0T5N9_HEYCO</name>
<protein>
    <recommendedName>
        <fullName evidence="1">IrrE N-terminal-like domain-containing protein</fullName>
    </recommendedName>
</protein>